<keyword evidence="2" id="KW-0812">Transmembrane</keyword>
<accession>A0A940NJW7</accession>
<keyword evidence="2" id="KW-0472">Membrane</keyword>
<dbReference type="Proteomes" id="UP000682134">
    <property type="component" value="Unassembled WGS sequence"/>
</dbReference>
<evidence type="ECO:0000313" key="4">
    <source>
        <dbReference type="Proteomes" id="UP000682134"/>
    </source>
</evidence>
<reference evidence="3" key="1">
    <citation type="submission" date="2021-04" db="EMBL/GenBank/DDBJ databases">
        <title>Genome seq and assembly of Bacillus sp.</title>
        <authorList>
            <person name="Chhetri G."/>
        </authorList>
    </citation>
    <scope>NUCLEOTIDE SEQUENCE</scope>
    <source>
        <strain evidence="3">RG28</strain>
    </source>
</reference>
<keyword evidence="2" id="KW-1133">Transmembrane helix</keyword>
<dbReference type="RefSeq" id="WP_209405173.1">
    <property type="nucleotide sequence ID" value="NZ_JAGIYQ010000005.1"/>
</dbReference>
<feature type="transmembrane region" description="Helical" evidence="2">
    <location>
        <begin position="389"/>
        <end position="410"/>
    </location>
</feature>
<organism evidence="3 4">
    <name type="scientific">Gottfriedia endophytica</name>
    <dbReference type="NCBI Taxonomy" id="2820819"/>
    <lineage>
        <taxon>Bacteria</taxon>
        <taxon>Bacillati</taxon>
        <taxon>Bacillota</taxon>
        <taxon>Bacilli</taxon>
        <taxon>Bacillales</taxon>
        <taxon>Bacillaceae</taxon>
        <taxon>Gottfriedia</taxon>
    </lineage>
</organism>
<feature type="transmembrane region" description="Helical" evidence="2">
    <location>
        <begin position="455"/>
        <end position="477"/>
    </location>
</feature>
<gene>
    <name evidence="3" type="ORF">J5Y03_10065</name>
</gene>
<evidence type="ECO:0000256" key="1">
    <source>
        <dbReference type="SAM" id="Coils"/>
    </source>
</evidence>
<sequence length="574" mass="61846">MSNLEQLGAEIVVRDSASANLERITRNQQRMNNELIRLRNNMEQARNQVNRRYNTNSNDHLRSSFERLGDTASKVAGKIKEAFKGIALSVGAAGTALGAMALKSGAELEKYQISMNHFIGVNNKNLNKQQVQQTTNSYISKMKDYANLTPFETGDVLEGANRAIGISGGNTKMADQLVKLAGDMASLTPGKSIMDALEALADAKTGEFERLKEFGFKVTAQQFKGFVGKGKNDNLTSAQTDKAYGTLVSSKLSPYFKGGADELSRSSSGKYSTITGNLQSGLQEAGFKLLQNLNKSGVLDKLVVKSGKFGDALADAGTKAVNFVNKSMPALKKIAKSIEDVWKVAKKVATVIKNNWGPLSTTIITVTAAIVSFRVAFTTLTVIATVVKSVRLFITVIRAATVAQTLMNAVMLANPLGLIAAGIAAVVAIGILLWKNWDTIKAKAMSLWATIKKHIIPILLALTGPIGLVVAAVGKLINSFSKLTGFKIGLPKFLGGNGVIQHKHAFGLSRVPYDNYPAMLHEGEKVLTKQEAQQNKQKSNVIITGNTFHVREEADIDKIAHALAIKLDRARSAI</sequence>
<keyword evidence="4" id="KW-1185">Reference proteome</keyword>
<name>A0A940NJW7_9BACI</name>
<feature type="coiled-coil region" evidence="1">
    <location>
        <begin position="14"/>
        <end position="55"/>
    </location>
</feature>
<evidence type="ECO:0000313" key="3">
    <source>
        <dbReference type="EMBL" id="MBP0725532.1"/>
    </source>
</evidence>
<evidence type="ECO:0008006" key="5">
    <source>
        <dbReference type="Google" id="ProtNLM"/>
    </source>
</evidence>
<protein>
    <recommendedName>
        <fullName evidence="5">Phage tail tape measure protein</fullName>
    </recommendedName>
</protein>
<dbReference type="AlphaFoldDB" id="A0A940NJW7"/>
<evidence type="ECO:0000256" key="2">
    <source>
        <dbReference type="SAM" id="Phobius"/>
    </source>
</evidence>
<feature type="transmembrane region" description="Helical" evidence="2">
    <location>
        <begin position="416"/>
        <end position="434"/>
    </location>
</feature>
<proteinExistence type="predicted"/>
<keyword evidence="1" id="KW-0175">Coiled coil</keyword>
<dbReference type="EMBL" id="JAGIYQ010000005">
    <property type="protein sequence ID" value="MBP0725532.1"/>
    <property type="molecule type" value="Genomic_DNA"/>
</dbReference>
<comment type="caution">
    <text evidence="3">The sequence shown here is derived from an EMBL/GenBank/DDBJ whole genome shotgun (WGS) entry which is preliminary data.</text>
</comment>
<feature type="transmembrane region" description="Helical" evidence="2">
    <location>
        <begin position="356"/>
        <end position="377"/>
    </location>
</feature>